<evidence type="ECO:0000313" key="6">
    <source>
        <dbReference type="EMBL" id="QBP42100.1"/>
    </source>
</evidence>
<evidence type="ECO:0000256" key="3">
    <source>
        <dbReference type="ARBA" id="ARBA00022989"/>
    </source>
</evidence>
<evidence type="ECO:0000256" key="1">
    <source>
        <dbReference type="ARBA" id="ARBA00022475"/>
    </source>
</evidence>
<organism evidence="6 7">
    <name type="scientific">Paenisporosarcina antarctica</name>
    <dbReference type="NCBI Taxonomy" id="417367"/>
    <lineage>
        <taxon>Bacteria</taxon>
        <taxon>Bacillati</taxon>
        <taxon>Bacillota</taxon>
        <taxon>Bacilli</taxon>
        <taxon>Bacillales</taxon>
        <taxon>Caryophanaceae</taxon>
        <taxon>Paenisporosarcina</taxon>
    </lineage>
</organism>
<protein>
    <recommendedName>
        <fullName evidence="8">Mn2+ efflux pump MntP</fullName>
    </recommendedName>
</protein>
<evidence type="ECO:0000313" key="7">
    <source>
        <dbReference type="Proteomes" id="UP000294292"/>
    </source>
</evidence>
<feature type="transmembrane region" description="Helical" evidence="5">
    <location>
        <begin position="90"/>
        <end position="111"/>
    </location>
</feature>
<dbReference type="EMBL" id="CP038015">
    <property type="protein sequence ID" value="QBP42100.1"/>
    <property type="molecule type" value="Genomic_DNA"/>
</dbReference>
<dbReference type="Pfam" id="PF02659">
    <property type="entry name" value="Mntp"/>
    <property type="match status" value="1"/>
</dbReference>
<reference evidence="6 7" key="1">
    <citation type="submission" date="2019-03" db="EMBL/GenBank/DDBJ databases">
        <title>Complete genome sequence of Paenisporosarcina antarctica CGMCC 1.6503T.</title>
        <authorList>
            <person name="Rong J.-C."/>
            <person name="Chi N.-Y."/>
            <person name="Zhang Q.-F."/>
        </authorList>
    </citation>
    <scope>NUCLEOTIDE SEQUENCE [LARGE SCALE GENOMIC DNA]</scope>
    <source>
        <strain evidence="6 7">CGMCC 1.6503</strain>
    </source>
</reference>
<sequence length="163" mass="17887">MSTELFAGLLTALDVVALYSVLPKIRFPLFLAIWTAFLHMVFPLLGFLAGEWVTSFMVEGGRLLSSILLFLTGVHLCLNQHNPKSSFIPPVLLAVVVSLDTFSVSLSFGMLHLQKGYFLLSAGFFALVFSYIALKSEMIKGPILTRISGVCLMVMGLLTLLNK</sequence>
<dbReference type="InterPro" id="IPR003810">
    <property type="entry name" value="Mntp/YtaF"/>
</dbReference>
<gene>
    <name evidence="6" type="ORF">E2636_13505</name>
</gene>
<proteinExistence type="predicted"/>
<dbReference type="AlphaFoldDB" id="A0A4P6ZZC3"/>
<dbReference type="KEGG" id="panc:E2636_13505"/>
<keyword evidence="7" id="KW-1185">Reference proteome</keyword>
<dbReference type="OrthoDB" id="2452195at2"/>
<feature type="transmembrane region" description="Helical" evidence="5">
    <location>
        <begin position="6"/>
        <end position="22"/>
    </location>
</feature>
<keyword evidence="4 5" id="KW-0472">Membrane</keyword>
<feature type="transmembrane region" description="Helical" evidence="5">
    <location>
        <begin position="117"/>
        <end position="134"/>
    </location>
</feature>
<feature type="transmembrane region" description="Helical" evidence="5">
    <location>
        <begin position="29"/>
        <end position="49"/>
    </location>
</feature>
<evidence type="ECO:0000256" key="2">
    <source>
        <dbReference type="ARBA" id="ARBA00022692"/>
    </source>
</evidence>
<accession>A0A4P6ZZC3</accession>
<name>A0A4P6ZZC3_9BACL</name>
<evidence type="ECO:0008006" key="8">
    <source>
        <dbReference type="Google" id="ProtNLM"/>
    </source>
</evidence>
<keyword evidence="1" id="KW-1003">Cell membrane</keyword>
<dbReference type="RefSeq" id="WP_134210664.1">
    <property type="nucleotide sequence ID" value="NZ_CP038015.1"/>
</dbReference>
<dbReference type="Proteomes" id="UP000294292">
    <property type="component" value="Chromosome"/>
</dbReference>
<evidence type="ECO:0000256" key="5">
    <source>
        <dbReference type="SAM" id="Phobius"/>
    </source>
</evidence>
<evidence type="ECO:0000256" key="4">
    <source>
        <dbReference type="ARBA" id="ARBA00023136"/>
    </source>
</evidence>
<keyword evidence="3 5" id="KW-1133">Transmembrane helix</keyword>
<feature type="transmembrane region" description="Helical" evidence="5">
    <location>
        <begin position="143"/>
        <end position="161"/>
    </location>
</feature>
<keyword evidence="2 5" id="KW-0812">Transmembrane</keyword>